<dbReference type="KEGG" id="smo:SELMODRAFT_128666"/>
<feature type="domain" description="GINS subunit" evidence="5">
    <location>
        <begin position="70"/>
        <end position="165"/>
    </location>
</feature>
<dbReference type="OMA" id="IYKEGWR"/>
<evidence type="ECO:0000256" key="3">
    <source>
        <dbReference type="ARBA" id="ARBA00022705"/>
    </source>
</evidence>
<dbReference type="PANTHER" id="PTHR22768">
    <property type="entry name" value="DNA REPLICATION COMPLEX GINS PROTEIN PSF3"/>
    <property type="match status" value="1"/>
</dbReference>
<evidence type="ECO:0000259" key="6">
    <source>
        <dbReference type="Pfam" id="PF22466"/>
    </source>
</evidence>
<dbReference type="EMBL" id="GL377656">
    <property type="protein sequence ID" value="EFJ10042.1"/>
    <property type="molecule type" value="Genomic_DNA"/>
</dbReference>
<dbReference type="SUPFAM" id="SSF158573">
    <property type="entry name" value="GINS helical bundle-like"/>
    <property type="match status" value="1"/>
</dbReference>
<dbReference type="InterPro" id="IPR038437">
    <property type="entry name" value="GINS_Psf3_sf"/>
</dbReference>
<gene>
    <name evidence="7" type="ORF">SELMODRAFT_128666</name>
</gene>
<dbReference type="InterPro" id="IPR036224">
    <property type="entry name" value="GINS_bundle-like_dom_sf"/>
</dbReference>
<name>D8SZL3_SELML</name>
<proteinExistence type="inferred from homology"/>
<accession>D8SZL3</accession>
<evidence type="ECO:0000313" key="8">
    <source>
        <dbReference type="Proteomes" id="UP000001514"/>
    </source>
</evidence>
<keyword evidence="3" id="KW-0235">DNA replication</keyword>
<dbReference type="InterPro" id="IPR010492">
    <property type="entry name" value="GINS_Psf3"/>
</dbReference>
<evidence type="ECO:0000256" key="1">
    <source>
        <dbReference type="ARBA" id="ARBA00004123"/>
    </source>
</evidence>
<dbReference type="InterPro" id="IPR055221">
    <property type="entry name" value="PSF3_N"/>
</dbReference>
<comment type="similarity">
    <text evidence="2">Belongs to the GINS3/PSF3 family.</text>
</comment>
<dbReference type="OrthoDB" id="10251744at2759"/>
<dbReference type="FunCoup" id="D8SZL3">
    <property type="interactions" value="2883"/>
</dbReference>
<reference evidence="7 8" key="1">
    <citation type="journal article" date="2011" name="Science">
        <title>The Selaginella genome identifies genetic changes associated with the evolution of vascular plants.</title>
        <authorList>
            <person name="Banks J.A."/>
            <person name="Nishiyama T."/>
            <person name="Hasebe M."/>
            <person name="Bowman J.L."/>
            <person name="Gribskov M."/>
            <person name="dePamphilis C."/>
            <person name="Albert V.A."/>
            <person name="Aono N."/>
            <person name="Aoyama T."/>
            <person name="Ambrose B.A."/>
            <person name="Ashton N.W."/>
            <person name="Axtell M.J."/>
            <person name="Barker E."/>
            <person name="Barker M.S."/>
            <person name="Bennetzen J.L."/>
            <person name="Bonawitz N.D."/>
            <person name="Chapple C."/>
            <person name="Cheng C."/>
            <person name="Correa L.G."/>
            <person name="Dacre M."/>
            <person name="DeBarry J."/>
            <person name="Dreyer I."/>
            <person name="Elias M."/>
            <person name="Engstrom E.M."/>
            <person name="Estelle M."/>
            <person name="Feng L."/>
            <person name="Finet C."/>
            <person name="Floyd S.K."/>
            <person name="Frommer W.B."/>
            <person name="Fujita T."/>
            <person name="Gramzow L."/>
            <person name="Gutensohn M."/>
            <person name="Harholt J."/>
            <person name="Hattori M."/>
            <person name="Heyl A."/>
            <person name="Hirai T."/>
            <person name="Hiwatashi Y."/>
            <person name="Ishikawa M."/>
            <person name="Iwata M."/>
            <person name="Karol K.G."/>
            <person name="Koehler B."/>
            <person name="Kolukisaoglu U."/>
            <person name="Kubo M."/>
            <person name="Kurata T."/>
            <person name="Lalonde S."/>
            <person name="Li K."/>
            <person name="Li Y."/>
            <person name="Litt A."/>
            <person name="Lyons E."/>
            <person name="Manning G."/>
            <person name="Maruyama T."/>
            <person name="Michael T.P."/>
            <person name="Mikami K."/>
            <person name="Miyazaki S."/>
            <person name="Morinaga S."/>
            <person name="Murata T."/>
            <person name="Mueller-Roeber B."/>
            <person name="Nelson D.R."/>
            <person name="Obara M."/>
            <person name="Oguri Y."/>
            <person name="Olmstead R.G."/>
            <person name="Onodera N."/>
            <person name="Petersen B.L."/>
            <person name="Pils B."/>
            <person name="Prigge M."/>
            <person name="Rensing S.A."/>
            <person name="Riano-Pachon D.M."/>
            <person name="Roberts A.W."/>
            <person name="Sato Y."/>
            <person name="Scheller H.V."/>
            <person name="Schulz B."/>
            <person name="Schulz C."/>
            <person name="Shakirov E.V."/>
            <person name="Shibagaki N."/>
            <person name="Shinohara N."/>
            <person name="Shippen D.E."/>
            <person name="Soerensen I."/>
            <person name="Sotooka R."/>
            <person name="Sugimoto N."/>
            <person name="Sugita M."/>
            <person name="Sumikawa N."/>
            <person name="Tanurdzic M."/>
            <person name="Theissen G."/>
            <person name="Ulvskov P."/>
            <person name="Wakazuki S."/>
            <person name="Weng J.K."/>
            <person name="Willats W.W."/>
            <person name="Wipf D."/>
            <person name="Wolf P.G."/>
            <person name="Yang L."/>
            <person name="Zimmer A.D."/>
            <person name="Zhu Q."/>
            <person name="Mitros T."/>
            <person name="Hellsten U."/>
            <person name="Loque D."/>
            <person name="Otillar R."/>
            <person name="Salamov A."/>
            <person name="Schmutz J."/>
            <person name="Shapiro H."/>
            <person name="Lindquist E."/>
            <person name="Lucas S."/>
            <person name="Rokhsar D."/>
            <person name="Grigoriev I.V."/>
        </authorList>
    </citation>
    <scope>NUCLEOTIDE SEQUENCE [LARGE SCALE GENOMIC DNA]</scope>
</reference>
<evidence type="ECO:0000256" key="4">
    <source>
        <dbReference type="ARBA" id="ARBA00023242"/>
    </source>
</evidence>
<comment type="subcellular location">
    <subcellularLocation>
        <location evidence="1">Nucleus</location>
    </subcellularLocation>
</comment>
<evidence type="ECO:0000259" key="5">
    <source>
        <dbReference type="Pfam" id="PF05916"/>
    </source>
</evidence>
<dbReference type="CDD" id="cd11713">
    <property type="entry name" value="GINS_A_psf3"/>
    <property type="match status" value="1"/>
</dbReference>
<dbReference type="HOGENOM" id="CLU_081646_1_0_1"/>
<dbReference type="Pfam" id="PF05916">
    <property type="entry name" value="Sld5"/>
    <property type="match status" value="1"/>
</dbReference>
<sequence length="192" mass="21697">MASYFDLDDILAEEEPVGVQFRVAAAGVGILDPSAEENQVEVGSKVELPFWLAQELWYSQAVSLKLPNFYNERIRKEVKADPGCVDLRSRCPYFYELGCKLVPLAQDATLGSFLMFSLRGRYRDLLCKSHTAAGTVTPKFLARLTREETRLFEAGAESMKAFRKWRLEGTRLEKAPVLGKKRRPTSDTPENT</sequence>
<dbReference type="InterPro" id="IPR021151">
    <property type="entry name" value="GINS_A"/>
</dbReference>
<dbReference type="PANTHER" id="PTHR22768:SF0">
    <property type="entry name" value="DNA REPLICATION COMPLEX GINS PROTEIN PSF3"/>
    <property type="match status" value="1"/>
</dbReference>
<dbReference type="GO" id="GO:0006260">
    <property type="term" value="P:DNA replication"/>
    <property type="evidence" value="ECO:0007669"/>
    <property type="project" value="UniProtKB-KW"/>
</dbReference>
<dbReference type="STRING" id="88036.D8SZL3"/>
<dbReference type="GO" id="GO:0000811">
    <property type="term" value="C:GINS complex"/>
    <property type="evidence" value="ECO:0000318"/>
    <property type="project" value="GO_Central"/>
</dbReference>
<dbReference type="Gramene" id="EFJ10042">
    <property type="protein sequence ID" value="EFJ10042"/>
    <property type="gene ID" value="SELMODRAFT_128666"/>
</dbReference>
<feature type="domain" description="DNA replication complex GINS protein PSF3 N-terminal" evidence="6">
    <location>
        <begin position="5"/>
        <end position="56"/>
    </location>
</feature>
<dbReference type="AlphaFoldDB" id="D8SZL3"/>
<keyword evidence="4" id="KW-0539">Nucleus</keyword>
<dbReference type="Proteomes" id="UP000001514">
    <property type="component" value="Unassembled WGS sequence"/>
</dbReference>
<dbReference type="SUPFAM" id="SSF160059">
    <property type="entry name" value="PriA/YqbF domain"/>
    <property type="match status" value="1"/>
</dbReference>
<dbReference type="eggNOG" id="KOG1106">
    <property type="taxonomic scope" value="Eukaryota"/>
</dbReference>
<dbReference type="CDD" id="cd21693">
    <property type="entry name" value="GINS_B_Psf3"/>
    <property type="match status" value="1"/>
</dbReference>
<dbReference type="InParanoid" id="D8SZL3"/>
<keyword evidence="8" id="KW-1185">Reference proteome</keyword>
<evidence type="ECO:0000256" key="2">
    <source>
        <dbReference type="ARBA" id="ARBA00006343"/>
    </source>
</evidence>
<dbReference type="Pfam" id="PF22466">
    <property type="entry name" value="PSF3_N"/>
    <property type="match status" value="1"/>
</dbReference>
<dbReference type="Gene3D" id="1.20.58.2050">
    <property type="match status" value="1"/>
</dbReference>
<protein>
    <submittedName>
        <fullName evidence="7">Uncharacterized protein</fullName>
    </submittedName>
</protein>
<evidence type="ECO:0000313" key="7">
    <source>
        <dbReference type="EMBL" id="EFJ10042.1"/>
    </source>
</evidence>
<organism evidence="8">
    <name type="scientific">Selaginella moellendorffii</name>
    <name type="common">Spikemoss</name>
    <dbReference type="NCBI Taxonomy" id="88036"/>
    <lineage>
        <taxon>Eukaryota</taxon>
        <taxon>Viridiplantae</taxon>
        <taxon>Streptophyta</taxon>
        <taxon>Embryophyta</taxon>
        <taxon>Tracheophyta</taxon>
        <taxon>Lycopodiopsida</taxon>
        <taxon>Selaginellales</taxon>
        <taxon>Selaginellaceae</taxon>
        <taxon>Selaginella</taxon>
    </lineage>
</organism>